<keyword evidence="1" id="KW-0812">Transmembrane</keyword>
<comment type="caution">
    <text evidence="2">The sequence shown here is derived from an EMBL/GenBank/DDBJ whole genome shotgun (WGS) entry which is preliminary data.</text>
</comment>
<dbReference type="Proteomes" id="UP000247978">
    <property type="component" value="Unassembled WGS sequence"/>
</dbReference>
<evidence type="ECO:0000256" key="1">
    <source>
        <dbReference type="SAM" id="Phobius"/>
    </source>
</evidence>
<protein>
    <submittedName>
        <fullName evidence="2">Uncharacterized protein</fullName>
    </submittedName>
</protein>
<accession>A0A2V3VSW9</accession>
<dbReference type="RefSeq" id="WP_110396522.1">
    <property type="nucleotide sequence ID" value="NZ_JBHUHB010000001.1"/>
</dbReference>
<evidence type="ECO:0000313" key="2">
    <source>
        <dbReference type="EMBL" id="PXW84846.1"/>
    </source>
</evidence>
<proteinExistence type="predicted"/>
<gene>
    <name evidence="2" type="ORF">DFR56_11390</name>
</gene>
<dbReference type="EMBL" id="QJJQ01000013">
    <property type="protein sequence ID" value="PXW84846.1"/>
    <property type="molecule type" value="Genomic_DNA"/>
</dbReference>
<feature type="transmembrane region" description="Helical" evidence="1">
    <location>
        <begin position="6"/>
        <end position="25"/>
    </location>
</feature>
<name>A0A2V3VSW9_9BACI</name>
<reference evidence="2 3" key="1">
    <citation type="submission" date="2018-05" db="EMBL/GenBank/DDBJ databases">
        <title>Genomic Encyclopedia of Type Strains, Phase IV (KMG-IV): sequencing the most valuable type-strain genomes for metagenomic binning, comparative biology and taxonomic classification.</title>
        <authorList>
            <person name="Goeker M."/>
        </authorList>
    </citation>
    <scope>NUCLEOTIDE SEQUENCE [LARGE SCALE GENOMIC DNA]</scope>
    <source>
        <strain evidence="2 3">DSM 28556</strain>
    </source>
</reference>
<keyword evidence="1" id="KW-1133">Transmembrane helix</keyword>
<keyword evidence="1" id="KW-0472">Membrane</keyword>
<organism evidence="2 3">
    <name type="scientific">Pseudogracilibacillus auburnensis</name>
    <dbReference type="NCBI Taxonomy" id="1494959"/>
    <lineage>
        <taxon>Bacteria</taxon>
        <taxon>Bacillati</taxon>
        <taxon>Bacillota</taxon>
        <taxon>Bacilli</taxon>
        <taxon>Bacillales</taxon>
        <taxon>Bacillaceae</taxon>
        <taxon>Pseudogracilibacillus</taxon>
    </lineage>
</organism>
<feature type="transmembrane region" description="Helical" evidence="1">
    <location>
        <begin position="37"/>
        <end position="61"/>
    </location>
</feature>
<dbReference type="AlphaFoldDB" id="A0A2V3VSW9"/>
<keyword evidence="3" id="KW-1185">Reference proteome</keyword>
<sequence>MPTEFITITTILSIIIWIAVSREAVKSTEKINWRKMITLLSAGTLSTLVTTIALFQSLSFFH</sequence>
<evidence type="ECO:0000313" key="3">
    <source>
        <dbReference type="Proteomes" id="UP000247978"/>
    </source>
</evidence>